<dbReference type="SUPFAM" id="SSF140459">
    <property type="entry name" value="PE/PPE dimer-like"/>
    <property type="match status" value="1"/>
</dbReference>
<dbReference type="InterPro" id="IPR000084">
    <property type="entry name" value="PE-PGRS_N"/>
</dbReference>
<evidence type="ECO:0000313" key="2">
    <source>
        <dbReference type="EMBL" id="AAB33995.1"/>
    </source>
</evidence>
<dbReference type="EMBL" id="S76843">
    <property type="protein sequence ID" value="AAB33995.1"/>
    <property type="molecule type" value="Genomic_DNA"/>
</dbReference>
<dbReference type="Pfam" id="PF00934">
    <property type="entry name" value="PE"/>
    <property type="match status" value="1"/>
</dbReference>
<evidence type="ECO:0000259" key="1">
    <source>
        <dbReference type="Pfam" id="PF00934"/>
    </source>
</evidence>
<feature type="non-terminal residue" evidence="2">
    <location>
        <position position="1"/>
    </location>
</feature>
<proteinExistence type="predicted"/>
<sequence>MSFVIAAPEVIAAAATDLASLGSSISAANAAAAANTTALMAAGADEVSTAIAALFGAHGQAYQALSAQAQAFHAQFVQALTSGGGAYAAAEAAAVSPLLD</sequence>
<gene>
    <name evidence="2" type="primary">orf 3' of PGRS tandem repeat</name>
</gene>
<dbReference type="FunFam" id="1.10.287.850:FF:000001">
    <property type="entry name" value="PE_PGRS39"/>
    <property type="match status" value="1"/>
</dbReference>
<name>Q53504_MYCTX</name>
<feature type="domain" description="PE" evidence="1">
    <location>
        <begin position="4"/>
        <end position="94"/>
    </location>
</feature>
<organism evidence="2">
    <name type="scientific">Mycobacterium tuberculosis</name>
    <dbReference type="NCBI Taxonomy" id="1773"/>
    <lineage>
        <taxon>Bacteria</taxon>
        <taxon>Bacillati</taxon>
        <taxon>Actinomycetota</taxon>
        <taxon>Actinomycetes</taxon>
        <taxon>Mycobacteriales</taxon>
        <taxon>Mycobacteriaceae</taxon>
        <taxon>Mycobacterium</taxon>
        <taxon>Mycobacterium tuberculosis complex</taxon>
    </lineage>
</organism>
<dbReference type="AlphaFoldDB" id="Q53504"/>
<dbReference type="Gene3D" id="1.10.287.850">
    <property type="entry name" value="HP0062-like domain"/>
    <property type="match status" value="1"/>
</dbReference>
<protein>
    <submittedName>
        <fullName evidence="2">Orf 3' of PGRS tandem repeat protein</fullName>
    </submittedName>
</protein>
<dbReference type="InterPro" id="IPR038332">
    <property type="entry name" value="PPE_sf"/>
</dbReference>
<reference evidence="2" key="1">
    <citation type="journal article" date="1995" name="Arch. Microbiol.">
        <title>Characterization of the highly abundant polymorphic GC-rich-repetitive sequence (PGRS) present in Mycobacterium tuberculosis.</title>
        <authorList>
            <person name="Poulet S."/>
            <person name="Cole S.T."/>
        </authorList>
    </citation>
    <scope>NUCLEOTIDE SEQUENCE</scope>
</reference>
<accession>Q53504</accession>